<gene>
    <name evidence="2" type="ordered locus">Lbys_0539</name>
</gene>
<evidence type="ECO:0000313" key="2">
    <source>
        <dbReference type="EMBL" id="ADQ16308.1"/>
    </source>
</evidence>
<proteinExistence type="predicted"/>
<keyword evidence="1" id="KW-0175">Coiled coil</keyword>
<dbReference type="Proteomes" id="UP000007435">
    <property type="component" value="Chromosome"/>
</dbReference>
<dbReference type="KEGG" id="lby:Lbys_0539"/>
<accession>E4RXG3</accession>
<dbReference type="HOGENOM" id="CLU_3044826_0_0_10"/>
<reference evidence="2 3" key="2">
    <citation type="journal article" date="2011" name="Stand. Genomic Sci.">
        <title>Complete genome sequence of Leadbetterella byssophila type strain (4M15).</title>
        <authorList>
            <person name="Abt B."/>
            <person name="Teshima H."/>
            <person name="Lucas S."/>
            <person name="Lapidus A."/>
            <person name="Del Rio T.G."/>
            <person name="Nolan M."/>
            <person name="Tice H."/>
            <person name="Cheng J.F."/>
            <person name="Pitluck S."/>
            <person name="Liolios K."/>
            <person name="Pagani I."/>
            <person name="Ivanova N."/>
            <person name="Mavromatis K."/>
            <person name="Pati A."/>
            <person name="Tapia R."/>
            <person name="Han C."/>
            <person name="Goodwin L."/>
            <person name="Chen A."/>
            <person name="Palaniappan K."/>
            <person name="Land M."/>
            <person name="Hauser L."/>
            <person name="Chang Y.J."/>
            <person name="Jeffries C.D."/>
            <person name="Rohde M."/>
            <person name="Goker M."/>
            <person name="Tindall B.J."/>
            <person name="Detter J.C."/>
            <person name="Woyke T."/>
            <person name="Bristow J."/>
            <person name="Eisen J.A."/>
            <person name="Markowitz V."/>
            <person name="Hugenholtz P."/>
            <person name="Klenk H.P."/>
            <person name="Kyrpides N.C."/>
        </authorList>
    </citation>
    <scope>NUCLEOTIDE SEQUENCE [LARGE SCALE GENOMIC DNA]</scope>
    <source>
        <strain evidence="3">DSM 17132 / JCM 16389 / KACC 11308 / NBRC 106382 / 4M15</strain>
    </source>
</reference>
<dbReference type="STRING" id="649349.Lbys_0539"/>
<protein>
    <submittedName>
        <fullName evidence="2">Uncharacterized protein</fullName>
    </submittedName>
</protein>
<evidence type="ECO:0000313" key="3">
    <source>
        <dbReference type="Proteomes" id="UP000007435"/>
    </source>
</evidence>
<evidence type="ECO:0000256" key="1">
    <source>
        <dbReference type="SAM" id="Coils"/>
    </source>
</evidence>
<name>E4RXG3_LEAB4</name>
<dbReference type="EMBL" id="CP002305">
    <property type="protein sequence ID" value="ADQ16308.1"/>
    <property type="molecule type" value="Genomic_DNA"/>
</dbReference>
<organism evidence="2 3">
    <name type="scientific">Leadbetterella byssophila (strain DSM 17132 / JCM 16389 / KACC 11308 / NBRC 106382 / 4M15)</name>
    <dbReference type="NCBI Taxonomy" id="649349"/>
    <lineage>
        <taxon>Bacteria</taxon>
        <taxon>Pseudomonadati</taxon>
        <taxon>Bacteroidota</taxon>
        <taxon>Cytophagia</taxon>
        <taxon>Cytophagales</taxon>
        <taxon>Leadbetterellaceae</taxon>
        <taxon>Leadbetterella</taxon>
    </lineage>
</organism>
<dbReference type="AlphaFoldDB" id="E4RXG3"/>
<feature type="coiled-coil region" evidence="1">
    <location>
        <begin position="2"/>
        <end position="29"/>
    </location>
</feature>
<keyword evidence="3" id="KW-1185">Reference proteome</keyword>
<reference key="1">
    <citation type="submission" date="2010-11" db="EMBL/GenBank/DDBJ databases">
        <title>The complete genome of Leadbetterella byssophila DSM 17132.</title>
        <authorList>
            <consortium name="US DOE Joint Genome Institute (JGI-PGF)"/>
            <person name="Lucas S."/>
            <person name="Copeland A."/>
            <person name="Lapidus A."/>
            <person name="Glavina del Rio T."/>
            <person name="Dalin E."/>
            <person name="Tice H."/>
            <person name="Bruce D."/>
            <person name="Goodwin L."/>
            <person name="Pitluck S."/>
            <person name="Kyrpides N."/>
            <person name="Mavromatis K."/>
            <person name="Ivanova N."/>
            <person name="Teshima H."/>
            <person name="Brettin T."/>
            <person name="Detter J.C."/>
            <person name="Han C."/>
            <person name="Tapia R."/>
            <person name="Land M."/>
            <person name="Hauser L."/>
            <person name="Markowitz V."/>
            <person name="Cheng J.-F."/>
            <person name="Hugenholtz P."/>
            <person name="Woyke T."/>
            <person name="Wu D."/>
            <person name="Tindall B."/>
            <person name="Pomrenke H.G."/>
            <person name="Brambilla E."/>
            <person name="Klenk H.-P."/>
            <person name="Eisen J.A."/>
        </authorList>
    </citation>
    <scope>NUCLEOTIDE SEQUENCE [LARGE SCALE GENOMIC DNA]</scope>
    <source>
        <strain>DSM 17132</strain>
    </source>
</reference>
<sequence>MNKFYNETLNKLENEISELEIETNFSVQKIETAIKFIIHSLTDLKKFVLKNDFD</sequence>